<sequence>MSGLHRRPVSGCLDRIMAMTRLLHTDRQSALLLERAHVRVDDERVVCDTVDETVERTFNVPHANLAFLLLGQGTSLTQPAARQLADEGVVVGFTGTGGAPLLMASYAIYRPTDRLHRWIAVQPREDARLAAAREIQDRRVASLENIPERVSRVFETEAIADVLAKYRRNVGNAGDVDTLMGQEGRFCKDLYKHVAGEIFGIPRFKRDPGGRAGERQPDERARLLNEFIDQGNYLAYGLAAVGLWAHGIPAGLSALHGQSRAGGLVFDVADTFKDAFVLPVAGEVARKGPKDGREQEFRARLIDAFDEQRAMKHVFTNIDRMIEAGECA</sequence>
<dbReference type="Pfam" id="PF01867">
    <property type="entry name" value="Cas_Cas1"/>
    <property type="match status" value="1"/>
</dbReference>
<keyword evidence="3" id="KW-0255">Endonuclease</keyword>
<name>A0A1G7MBT4_9PROT</name>
<dbReference type="GO" id="GO:0043571">
    <property type="term" value="P:maintenance of CRISPR repeat elements"/>
    <property type="evidence" value="ECO:0007669"/>
    <property type="project" value="InterPro"/>
</dbReference>
<evidence type="ECO:0000313" key="9">
    <source>
        <dbReference type="Proteomes" id="UP000199415"/>
    </source>
</evidence>
<dbReference type="GO" id="GO:0003677">
    <property type="term" value="F:DNA binding"/>
    <property type="evidence" value="ECO:0007669"/>
    <property type="project" value="UniProtKB-KW"/>
</dbReference>
<dbReference type="GO" id="GO:0046872">
    <property type="term" value="F:metal ion binding"/>
    <property type="evidence" value="ECO:0007669"/>
    <property type="project" value="UniProtKB-KW"/>
</dbReference>
<reference evidence="8 9" key="1">
    <citation type="submission" date="2016-10" db="EMBL/GenBank/DDBJ databases">
        <authorList>
            <person name="de Groot N.N."/>
        </authorList>
    </citation>
    <scope>NUCLEOTIDE SEQUENCE [LARGE SCALE GENOMIC DNA]</scope>
    <source>
        <strain evidence="8 9">DSM 25584</strain>
    </source>
</reference>
<keyword evidence="2" id="KW-0479">Metal-binding</keyword>
<evidence type="ECO:0000256" key="7">
    <source>
        <dbReference type="ARBA" id="ARBA00023125"/>
    </source>
</evidence>
<dbReference type="NCBIfam" id="TIGR03637">
    <property type="entry name" value="cas1_YPEST"/>
    <property type="match status" value="1"/>
</dbReference>
<dbReference type="InterPro" id="IPR042211">
    <property type="entry name" value="CRISPR-assoc_Cas1_N"/>
</dbReference>
<dbReference type="NCBIfam" id="TIGR00287">
    <property type="entry name" value="cas1"/>
    <property type="match status" value="1"/>
</dbReference>
<dbReference type="EMBL" id="FNCE01000001">
    <property type="protein sequence ID" value="SDF59106.1"/>
    <property type="molecule type" value="Genomic_DNA"/>
</dbReference>
<keyword evidence="1" id="KW-0540">Nuclease</keyword>
<dbReference type="PANTHER" id="PTHR34353">
    <property type="entry name" value="CRISPR-ASSOCIATED ENDONUCLEASE CAS1 1"/>
    <property type="match status" value="1"/>
</dbReference>
<keyword evidence="7" id="KW-0238">DNA-binding</keyword>
<keyword evidence="9" id="KW-1185">Reference proteome</keyword>
<dbReference type="Gene3D" id="3.100.10.20">
    <property type="entry name" value="CRISPR-associated endonuclease Cas1, N-terminal domain"/>
    <property type="match status" value="1"/>
</dbReference>
<proteinExistence type="predicted"/>
<evidence type="ECO:0000313" key="8">
    <source>
        <dbReference type="EMBL" id="SDF59106.1"/>
    </source>
</evidence>
<keyword evidence="6" id="KW-0051">Antiviral defense</keyword>
<evidence type="ECO:0000256" key="2">
    <source>
        <dbReference type="ARBA" id="ARBA00022723"/>
    </source>
</evidence>
<dbReference type="InterPro" id="IPR002729">
    <property type="entry name" value="CRISPR-assoc_Cas1"/>
</dbReference>
<evidence type="ECO:0000256" key="5">
    <source>
        <dbReference type="ARBA" id="ARBA00022842"/>
    </source>
</evidence>
<gene>
    <name evidence="8" type="ORF">SAMN05216241_101552</name>
</gene>
<dbReference type="GO" id="GO:0016787">
    <property type="term" value="F:hydrolase activity"/>
    <property type="evidence" value="ECO:0007669"/>
    <property type="project" value="UniProtKB-KW"/>
</dbReference>
<dbReference type="InterPro" id="IPR019857">
    <property type="entry name" value="CRISPR-assoc_Cas1_YPEST-subtyp"/>
</dbReference>
<evidence type="ECO:0000256" key="6">
    <source>
        <dbReference type="ARBA" id="ARBA00023118"/>
    </source>
</evidence>
<dbReference type="STRING" id="1082479.SAMN05216241_101552"/>
<protein>
    <submittedName>
        <fullName evidence="8">CRISPR-associated protein, Cas1 family</fullName>
    </submittedName>
</protein>
<dbReference type="Gene3D" id="1.20.120.920">
    <property type="entry name" value="CRISPR-associated endonuclease Cas1, C-terminal domain"/>
    <property type="match status" value="1"/>
</dbReference>
<dbReference type="PANTHER" id="PTHR34353:SF3">
    <property type="entry name" value="CRISPR-ASSOCIATED ENDONUCLEASE CAS1"/>
    <property type="match status" value="1"/>
</dbReference>
<dbReference type="AlphaFoldDB" id="A0A1G7MBT4"/>
<dbReference type="InterPro" id="IPR042206">
    <property type="entry name" value="CRISPR-assoc_Cas1_C"/>
</dbReference>
<keyword evidence="5" id="KW-0460">Magnesium</keyword>
<accession>A0A1G7MBT4</accession>
<evidence type="ECO:0000256" key="3">
    <source>
        <dbReference type="ARBA" id="ARBA00022759"/>
    </source>
</evidence>
<organism evidence="8 9">
    <name type="scientific">Limimonas halophila</name>
    <dbReference type="NCBI Taxonomy" id="1082479"/>
    <lineage>
        <taxon>Bacteria</taxon>
        <taxon>Pseudomonadati</taxon>
        <taxon>Pseudomonadota</taxon>
        <taxon>Alphaproteobacteria</taxon>
        <taxon>Rhodospirillales</taxon>
        <taxon>Rhodovibrionaceae</taxon>
        <taxon>Limimonas</taxon>
    </lineage>
</organism>
<evidence type="ECO:0000256" key="1">
    <source>
        <dbReference type="ARBA" id="ARBA00022722"/>
    </source>
</evidence>
<dbReference type="InterPro" id="IPR050646">
    <property type="entry name" value="Cas1"/>
</dbReference>
<evidence type="ECO:0000256" key="4">
    <source>
        <dbReference type="ARBA" id="ARBA00022801"/>
    </source>
</evidence>
<dbReference type="GO" id="GO:0051607">
    <property type="term" value="P:defense response to virus"/>
    <property type="evidence" value="ECO:0007669"/>
    <property type="project" value="UniProtKB-KW"/>
</dbReference>
<keyword evidence="4" id="KW-0378">Hydrolase</keyword>
<dbReference type="GO" id="GO:0004520">
    <property type="term" value="F:DNA endonuclease activity"/>
    <property type="evidence" value="ECO:0007669"/>
    <property type="project" value="InterPro"/>
</dbReference>
<dbReference type="Proteomes" id="UP000199415">
    <property type="component" value="Unassembled WGS sequence"/>
</dbReference>